<keyword evidence="2" id="KW-1133">Transmembrane helix</keyword>
<keyword evidence="5" id="KW-1185">Reference proteome</keyword>
<evidence type="ECO:0000313" key="4">
    <source>
        <dbReference type="EMBL" id="MFC5631206.1"/>
    </source>
</evidence>
<proteinExistence type="predicted"/>
<evidence type="ECO:0000256" key="1">
    <source>
        <dbReference type="ARBA" id="ARBA00022801"/>
    </source>
</evidence>
<keyword evidence="2" id="KW-0472">Membrane</keyword>
<protein>
    <submittedName>
        <fullName evidence="4">Alpha/beta hydrolase</fullName>
    </submittedName>
</protein>
<sequence length="326" mass="37861">MKKRWFTWIWKGIVSILLLISLSVMVIWFTPTLKLQAFKWVFESSERQTLVELEQNKIDFSHVNVERDIPYRQTGNQGHLLDIYRPKKEVTTKPLIINIHGGGLFASYKETNLKFNLEFVKRGHTVVSISYRLIPETTFWHQIDDIMTAYRYLVTHQDSLNLNLDQVYVVGDSAGALLSLMSTAINSSPELQETFNMPQTRLTIKGLGLISIMLDNQRQDIMSLINDYIVTDEDKKRPSLAYLLNPSSIIEKAELPPVYLITSEEDLIQSDTLKLEKRLKENHVPYQLKNYEKDQHNKLVHVFATLHPEWSESQEVIDHLSAFTNQ</sequence>
<evidence type="ECO:0000256" key="2">
    <source>
        <dbReference type="SAM" id="Phobius"/>
    </source>
</evidence>
<comment type="caution">
    <text evidence="4">The sequence shown here is derived from an EMBL/GenBank/DDBJ whole genome shotgun (WGS) entry which is preliminary data.</text>
</comment>
<feature type="domain" description="BD-FAE-like" evidence="3">
    <location>
        <begin position="81"/>
        <end position="267"/>
    </location>
</feature>
<evidence type="ECO:0000259" key="3">
    <source>
        <dbReference type="Pfam" id="PF20434"/>
    </source>
</evidence>
<dbReference type="Proteomes" id="UP001596110">
    <property type="component" value="Unassembled WGS sequence"/>
</dbReference>
<dbReference type="GO" id="GO:0016787">
    <property type="term" value="F:hydrolase activity"/>
    <property type="evidence" value="ECO:0007669"/>
    <property type="project" value="UniProtKB-KW"/>
</dbReference>
<dbReference type="InterPro" id="IPR049492">
    <property type="entry name" value="BD-FAE-like_dom"/>
</dbReference>
<dbReference type="InterPro" id="IPR029058">
    <property type="entry name" value="AB_hydrolase_fold"/>
</dbReference>
<dbReference type="PANTHER" id="PTHR48081:SF8">
    <property type="entry name" value="ALPHA_BETA HYDROLASE FOLD-3 DOMAIN-CONTAINING PROTEIN-RELATED"/>
    <property type="match status" value="1"/>
</dbReference>
<evidence type="ECO:0000313" key="5">
    <source>
        <dbReference type="Proteomes" id="UP001596110"/>
    </source>
</evidence>
<dbReference type="PANTHER" id="PTHR48081">
    <property type="entry name" value="AB HYDROLASE SUPERFAMILY PROTEIN C4A8.06C"/>
    <property type="match status" value="1"/>
</dbReference>
<dbReference type="Pfam" id="PF20434">
    <property type="entry name" value="BD-FAE"/>
    <property type="match status" value="1"/>
</dbReference>
<dbReference type="InterPro" id="IPR050300">
    <property type="entry name" value="GDXG_lipolytic_enzyme"/>
</dbReference>
<name>A0ABW0UCC2_9STRE</name>
<feature type="transmembrane region" description="Helical" evidence="2">
    <location>
        <begin position="12"/>
        <end position="29"/>
    </location>
</feature>
<organism evidence="4 5">
    <name type="scientific">Streptococcus caledonicus</name>
    <dbReference type="NCBI Taxonomy" id="2614158"/>
    <lineage>
        <taxon>Bacteria</taxon>
        <taxon>Bacillati</taxon>
        <taxon>Bacillota</taxon>
        <taxon>Bacilli</taxon>
        <taxon>Lactobacillales</taxon>
        <taxon>Streptococcaceae</taxon>
        <taxon>Streptococcus</taxon>
    </lineage>
</organism>
<accession>A0ABW0UCC2</accession>
<keyword evidence="2" id="KW-0812">Transmembrane</keyword>
<reference evidence="5" key="1">
    <citation type="journal article" date="2019" name="Int. J. Syst. Evol. Microbiol.">
        <title>The Global Catalogue of Microorganisms (GCM) 10K type strain sequencing project: providing services to taxonomists for standard genome sequencing and annotation.</title>
        <authorList>
            <consortium name="The Broad Institute Genomics Platform"/>
            <consortium name="The Broad Institute Genome Sequencing Center for Infectious Disease"/>
            <person name="Wu L."/>
            <person name="Ma J."/>
        </authorList>
    </citation>
    <scope>NUCLEOTIDE SEQUENCE [LARGE SCALE GENOMIC DNA]</scope>
    <source>
        <strain evidence="5">DT43</strain>
    </source>
</reference>
<dbReference type="SUPFAM" id="SSF53474">
    <property type="entry name" value="alpha/beta-Hydrolases"/>
    <property type="match status" value="1"/>
</dbReference>
<gene>
    <name evidence="4" type="ORF">ACFPQ3_06375</name>
</gene>
<keyword evidence="1 4" id="KW-0378">Hydrolase</keyword>
<dbReference type="Gene3D" id="3.40.50.1820">
    <property type="entry name" value="alpha/beta hydrolase"/>
    <property type="match status" value="1"/>
</dbReference>
<dbReference type="RefSeq" id="WP_156805295.1">
    <property type="nucleotide sequence ID" value="NZ_JBHSOJ010000016.1"/>
</dbReference>
<dbReference type="EMBL" id="JBHSOJ010000016">
    <property type="protein sequence ID" value="MFC5631206.1"/>
    <property type="molecule type" value="Genomic_DNA"/>
</dbReference>